<dbReference type="Proteomes" id="UP000184330">
    <property type="component" value="Unassembled WGS sequence"/>
</dbReference>
<gene>
    <name evidence="3" type="ORF">PAC_03373</name>
</gene>
<dbReference type="PANTHER" id="PTHR10696:SF54">
    <property type="entry name" value="FAMILY OXIDOREDUCTASE, PUTATIVE (AFU_ORTHOLOGUE AFUA_4G13850)-RELATED"/>
    <property type="match status" value="1"/>
</dbReference>
<keyword evidence="4" id="KW-1185">Reference proteome</keyword>
<dbReference type="Pfam" id="PF02668">
    <property type="entry name" value="TauD"/>
    <property type="match status" value="1"/>
</dbReference>
<dbReference type="PANTHER" id="PTHR10696">
    <property type="entry name" value="GAMMA-BUTYROBETAINE HYDROXYLASE-RELATED"/>
    <property type="match status" value="1"/>
</dbReference>
<evidence type="ECO:0000313" key="4">
    <source>
        <dbReference type="Proteomes" id="UP000184330"/>
    </source>
</evidence>
<proteinExistence type="predicted"/>
<evidence type="ECO:0000313" key="3">
    <source>
        <dbReference type="EMBL" id="CZR53494.1"/>
    </source>
</evidence>
<dbReference type="InterPro" id="IPR050411">
    <property type="entry name" value="AlphaKG_dependent_hydroxylases"/>
</dbReference>
<organism evidence="3 4">
    <name type="scientific">Phialocephala subalpina</name>
    <dbReference type="NCBI Taxonomy" id="576137"/>
    <lineage>
        <taxon>Eukaryota</taxon>
        <taxon>Fungi</taxon>
        <taxon>Dikarya</taxon>
        <taxon>Ascomycota</taxon>
        <taxon>Pezizomycotina</taxon>
        <taxon>Leotiomycetes</taxon>
        <taxon>Helotiales</taxon>
        <taxon>Mollisiaceae</taxon>
        <taxon>Phialocephala</taxon>
        <taxon>Phialocephala fortinii species complex</taxon>
    </lineage>
</organism>
<sequence>MPSQQLSSEENDGFSAKFPNIELREDANPAQHTPLYPSLARIGYVPDLELHQARLQSSRKRLQASGGVGNLPKEWPQVLQGPLVWSGSDLQTSNEWVYNFSEIDIKEIRSGLEHCKGLKLELSQVKKTSFPLPRLGRILEDLSSKLHNGRGFFILKGLDPKEFTREDNVILYLGISSYIAEQRGRQSHDGSLITHITDAVLSNTPRPERPSLYSNVAQPYHNDITPDILALYCLNSAISGGKNCIASSWTVYNELAATRLDIIRTLAENSWNTAGGFTPLKSHALLYNNSKGRPILNFSRRILTSNDNFPRTRDFSLFEPLTEAQAEALDAVNFTAVKHGLEINLLPGDMCFINNLALLHGRNAFEDSDESKRYFLRLWLRDPERAWDIPEGLRKVHDLVFQPQPDVEDHWDIDPYSAKGHELKSSTNCG</sequence>
<protein>
    <submittedName>
        <fullName evidence="3">Related to TfdA family oxidoreductase</fullName>
    </submittedName>
</protein>
<dbReference type="AlphaFoldDB" id="A0A1L7WL62"/>
<dbReference type="GO" id="GO:0016491">
    <property type="term" value="F:oxidoreductase activity"/>
    <property type="evidence" value="ECO:0007669"/>
    <property type="project" value="UniProtKB-KW"/>
</dbReference>
<accession>A0A1L7WL62</accession>
<feature type="domain" description="TauD/TfdA-like" evidence="2">
    <location>
        <begin position="127"/>
        <end position="379"/>
    </location>
</feature>
<dbReference type="Gene3D" id="3.60.130.10">
    <property type="entry name" value="Clavaminate synthase-like"/>
    <property type="match status" value="1"/>
</dbReference>
<name>A0A1L7WL62_9HELO</name>
<reference evidence="3 4" key="1">
    <citation type="submission" date="2016-03" db="EMBL/GenBank/DDBJ databases">
        <authorList>
            <person name="Ploux O."/>
        </authorList>
    </citation>
    <scope>NUCLEOTIDE SEQUENCE [LARGE SCALE GENOMIC DNA]</scope>
    <source>
        <strain evidence="3 4">UAMH 11012</strain>
    </source>
</reference>
<evidence type="ECO:0000259" key="2">
    <source>
        <dbReference type="Pfam" id="PF02668"/>
    </source>
</evidence>
<dbReference type="SUPFAM" id="SSF51197">
    <property type="entry name" value="Clavaminate synthase-like"/>
    <property type="match status" value="1"/>
</dbReference>
<dbReference type="STRING" id="576137.A0A1L7WL62"/>
<evidence type="ECO:0000256" key="1">
    <source>
        <dbReference type="ARBA" id="ARBA00023002"/>
    </source>
</evidence>
<dbReference type="EMBL" id="FJOG01000003">
    <property type="protein sequence ID" value="CZR53494.1"/>
    <property type="molecule type" value="Genomic_DNA"/>
</dbReference>
<keyword evidence="1" id="KW-0560">Oxidoreductase</keyword>
<dbReference type="OrthoDB" id="272271at2759"/>
<dbReference type="InterPro" id="IPR003819">
    <property type="entry name" value="TauD/TfdA-like"/>
</dbReference>
<dbReference type="InterPro" id="IPR042098">
    <property type="entry name" value="TauD-like_sf"/>
</dbReference>